<reference evidence="2" key="1">
    <citation type="submission" date="2019-12" db="EMBL/GenBank/DDBJ databases">
        <title>Genome sequencing and annotation of Brassica cretica.</title>
        <authorList>
            <person name="Studholme D.J."/>
            <person name="Sarris P."/>
        </authorList>
    </citation>
    <scope>NUCLEOTIDE SEQUENCE</scope>
    <source>
        <strain evidence="2">PFS-109/04</strain>
        <tissue evidence="2">Leaf</tissue>
    </source>
</reference>
<evidence type="ECO:0000256" key="1">
    <source>
        <dbReference type="SAM" id="Phobius"/>
    </source>
</evidence>
<organism evidence="2 3">
    <name type="scientific">Brassica cretica</name>
    <name type="common">Mustard</name>
    <dbReference type="NCBI Taxonomy" id="69181"/>
    <lineage>
        <taxon>Eukaryota</taxon>
        <taxon>Viridiplantae</taxon>
        <taxon>Streptophyta</taxon>
        <taxon>Embryophyta</taxon>
        <taxon>Tracheophyta</taxon>
        <taxon>Spermatophyta</taxon>
        <taxon>Magnoliopsida</taxon>
        <taxon>eudicotyledons</taxon>
        <taxon>Gunneridae</taxon>
        <taxon>Pentapetalae</taxon>
        <taxon>rosids</taxon>
        <taxon>malvids</taxon>
        <taxon>Brassicales</taxon>
        <taxon>Brassicaceae</taxon>
        <taxon>Brassiceae</taxon>
        <taxon>Brassica</taxon>
    </lineage>
</organism>
<name>A0A8S9SQS5_BRACR</name>
<dbReference type="Proteomes" id="UP000712600">
    <property type="component" value="Unassembled WGS sequence"/>
</dbReference>
<gene>
    <name evidence="2" type="ORF">F2Q69_00037546</name>
</gene>
<evidence type="ECO:0000313" key="3">
    <source>
        <dbReference type="Proteomes" id="UP000712600"/>
    </source>
</evidence>
<comment type="caution">
    <text evidence="2">The sequence shown here is derived from an EMBL/GenBank/DDBJ whole genome shotgun (WGS) entry which is preliminary data.</text>
</comment>
<keyword evidence="1" id="KW-0472">Membrane</keyword>
<dbReference type="EMBL" id="QGKX02000004">
    <property type="protein sequence ID" value="KAF3602433.1"/>
    <property type="molecule type" value="Genomic_DNA"/>
</dbReference>
<keyword evidence="1" id="KW-0812">Transmembrane</keyword>
<feature type="transmembrane region" description="Helical" evidence="1">
    <location>
        <begin position="44"/>
        <end position="63"/>
    </location>
</feature>
<protein>
    <submittedName>
        <fullName evidence="2">Uncharacterized protein</fullName>
    </submittedName>
</protein>
<dbReference type="AlphaFoldDB" id="A0A8S9SQS5"/>
<accession>A0A8S9SQS5</accession>
<proteinExistence type="predicted"/>
<keyword evidence="1" id="KW-1133">Transmembrane helix</keyword>
<feature type="transmembrane region" description="Helical" evidence="1">
    <location>
        <begin position="170"/>
        <end position="191"/>
    </location>
</feature>
<sequence length="301" mass="33258">MTKSALMWVFNSSIGIGEAVSLTDSNELMEVAGFEAMREWPLRVFVFGLRTVLCVFLTGFSGFYSKELWSFSSIALVARDVGLCSRALLSSKINVSFNAFTLILASGIDLLHFSENFVFVPDVVHDSGRNVFFDGLDVSGSASTLQRWLSVWRKDAFRCGPGASKLVRLFVFLIPGGGSYPSSVIAGLFSGRWRLSQIHRRRLEFPGRGDLLSSDFAGSWLRRLRCGSCRHDGCAGSVVRGFLLADDISKNSMKLSAVRLRVEEKFGFGGGSPYLSSDETRCTVVVLRRFSDAAMVKSRHR</sequence>
<evidence type="ECO:0000313" key="2">
    <source>
        <dbReference type="EMBL" id="KAF3602433.1"/>
    </source>
</evidence>